<gene>
    <name evidence="2" type="ORF">CONLIGDRAFT_628647</name>
</gene>
<reference evidence="2 3" key="1">
    <citation type="submission" date="2016-10" db="EMBL/GenBank/DDBJ databases">
        <title>Draft genome sequence of Coniochaeta ligniaria NRRL30616, a lignocellulolytic fungus for bioabatement of inhibitors in plant biomass hydrolysates.</title>
        <authorList>
            <consortium name="DOE Joint Genome Institute"/>
            <person name="Jimenez D.J."/>
            <person name="Hector R.E."/>
            <person name="Riley R."/>
            <person name="Sun H."/>
            <person name="Grigoriev I.V."/>
            <person name="Van Elsas J.D."/>
            <person name="Nichols N.N."/>
        </authorList>
    </citation>
    <scope>NUCLEOTIDE SEQUENCE [LARGE SCALE GENOMIC DNA]</scope>
    <source>
        <strain evidence="2 3">NRRL 30616</strain>
    </source>
</reference>
<feature type="transmembrane region" description="Helical" evidence="1">
    <location>
        <begin position="12"/>
        <end position="31"/>
    </location>
</feature>
<keyword evidence="1" id="KW-0472">Membrane</keyword>
<dbReference type="AlphaFoldDB" id="A0A1J7JK31"/>
<evidence type="ECO:0000256" key="1">
    <source>
        <dbReference type="SAM" id="Phobius"/>
    </source>
</evidence>
<sequence length="88" mass="9946">MDGYVPTDEERLAAFLLVRTLAAMSFITLLFPSFQQTDTPTTYLSSGTRRFSSFLHNILPGNTRLSSTRVLFSPVIFVEVRGRRDEVS</sequence>
<keyword evidence="1" id="KW-1133">Transmembrane helix</keyword>
<protein>
    <submittedName>
        <fullName evidence="2">Uncharacterized protein</fullName>
    </submittedName>
</protein>
<accession>A0A1J7JK31</accession>
<dbReference type="EMBL" id="KV875094">
    <property type="protein sequence ID" value="OIW33737.1"/>
    <property type="molecule type" value="Genomic_DNA"/>
</dbReference>
<keyword evidence="3" id="KW-1185">Reference proteome</keyword>
<evidence type="ECO:0000313" key="3">
    <source>
        <dbReference type="Proteomes" id="UP000182658"/>
    </source>
</evidence>
<name>A0A1J7JK31_9PEZI</name>
<dbReference type="Proteomes" id="UP000182658">
    <property type="component" value="Unassembled WGS sequence"/>
</dbReference>
<dbReference type="InParanoid" id="A0A1J7JK31"/>
<keyword evidence="1" id="KW-0812">Transmembrane</keyword>
<proteinExistence type="predicted"/>
<organism evidence="2 3">
    <name type="scientific">Coniochaeta ligniaria NRRL 30616</name>
    <dbReference type="NCBI Taxonomy" id="1408157"/>
    <lineage>
        <taxon>Eukaryota</taxon>
        <taxon>Fungi</taxon>
        <taxon>Dikarya</taxon>
        <taxon>Ascomycota</taxon>
        <taxon>Pezizomycotina</taxon>
        <taxon>Sordariomycetes</taxon>
        <taxon>Sordariomycetidae</taxon>
        <taxon>Coniochaetales</taxon>
        <taxon>Coniochaetaceae</taxon>
        <taxon>Coniochaeta</taxon>
    </lineage>
</organism>
<evidence type="ECO:0000313" key="2">
    <source>
        <dbReference type="EMBL" id="OIW33737.1"/>
    </source>
</evidence>